<accession>A0A6J4LN19</accession>
<gene>
    <name evidence="1" type="ORF">AVDCRST_MAG84-2218</name>
</gene>
<organism evidence="1">
    <name type="scientific">uncultured Microcoleus sp</name>
    <dbReference type="NCBI Taxonomy" id="259945"/>
    <lineage>
        <taxon>Bacteria</taxon>
        <taxon>Bacillati</taxon>
        <taxon>Cyanobacteriota</taxon>
        <taxon>Cyanophyceae</taxon>
        <taxon>Oscillatoriophycideae</taxon>
        <taxon>Oscillatoriales</taxon>
        <taxon>Microcoleaceae</taxon>
        <taxon>Microcoleus</taxon>
        <taxon>environmental samples</taxon>
    </lineage>
</organism>
<dbReference type="EMBL" id="CADCTZ010000379">
    <property type="protein sequence ID" value="CAA9337918.1"/>
    <property type="molecule type" value="Genomic_DNA"/>
</dbReference>
<proteinExistence type="predicted"/>
<sequence>MLFFIITQELSFGMCGKAGLDSKELLLTKARWGFRHLSS</sequence>
<dbReference type="AlphaFoldDB" id="A0A6J4LN19"/>
<name>A0A6J4LN19_9CYAN</name>
<reference evidence="1" key="1">
    <citation type="submission" date="2020-02" db="EMBL/GenBank/DDBJ databases">
        <authorList>
            <person name="Meier V. D."/>
        </authorList>
    </citation>
    <scope>NUCLEOTIDE SEQUENCE</scope>
    <source>
        <strain evidence="1">AVDCRST_MAG84</strain>
    </source>
</reference>
<evidence type="ECO:0000313" key="1">
    <source>
        <dbReference type="EMBL" id="CAA9337918.1"/>
    </source>
</evidence>
<protein>
    <submittedName>
        <fullName evidence="1">Uncharacterized protein</fullName>
    </submittedName>
</protein>